<sequence>MEGLKVKERSAICEDVEEVADEGVGDGGGGDEEGELGCDTIVKERGEDKEKPQNPGNLSNWCMIHGLILNATEDLSSPCILLHIGIDSEGVSGTKRPEKEVV</sequence>
<dbReference type="AlphaFoldDB" id="A0A5N6NHX4"/>
<protein>
    <submittedName>
        <fullName evidence="1">Uncharacterized protein</fullName>
    </submittedName>
</protein>
<proteinExistence type="predicted"/>
<dbReference type="EMBL" id="SZYD01000011">
    <property type="protein sequence ID" value="KAD4888033.1"/>
    <property type="molecule type" value="Genomic_DNA"/>
</dbReference>
<evidence type="ECO:0000313" key="2">
    <source>
        <dbReference type="Proteomes" id="UP000326396"/>
    </source>
</evidence>
<organism evidence="1 2">
    <name type="scientific">Mikania micrantha</name>
    <name type="common">bitter vine</name>
    <dbReference type="NCBI Taxonomy" id="192012"/>
    <lineage>
        <taxon>Eukaryota</taxon>
        <taxon>Viridiplantae</taxon>
        <taxon>Streptophyta</taxon>
        <taxon>Embryophyta</taxon>
        <taxon>Tracheophyta</taxon>
        <taxon>Spermatophyta</taxon>
        <taxon>Magnoliopsida</taxon>
        <taxon>eudicotyledons</taxon>
        <taxon>Gunneridae</taxon>
        <taxon>Pentapetalae</taxon>
        <taxon>asterids</taxon>
        <taxon>campanulids</taxon>
        <taxon>Asterales</taxon>
        <taxon>Asteraceae</taxon>
        <taxon>Asteroideae</taxon>
        <taxon>Heliantheae alliance</taxon>
        <taxon>Eupatorieae</taxon>
        <taxon>Mikania</taxon>
    </lineage>
</organism>
<comment type="caution">
    <text evidence="1">The sequence shown here is derived from an EMBL/GenBank/DDBJ whole genome shotgun (WGS) entry which is preliminary data.</text>
</comment>
<accession>A0A5N6NHX4</accession>
<dbReference type="Proteomes" id="UP000326396">
    <property type="component" value="Linkage Group LG19"/>
</dbReference>
<gene>
    <name evidence="1" type="ORF">E3N88_20106</name>
</gene>
<evidence type="ECO:0000313" key="1">
    <source>
        <dbReference type="EMBL" id="KAD4888033.1"/>
    </source>
</evidence>
<reference evidence="1 2" key="1">
    <citation type="submission" date="2019-05" db="EMBL/GenBank/DDBJ databases">
        <title>Mikania micrantha, genome provides insights into the molecular mechanism of rapid growth.</title>
        <authorList>
            <person name="Liu B."/>
        </authorList>
    </citation>
    <scope>NUCLEOTIDE SEQUENCE [LARGE SCALE GENOMIC DNA]</scope>
    <source>
        <strain evidence="1">NLD-2019</strain>
        <tissue evidence="1">Leaf</tissue>
    </source>
</reference>
<keyword evidence="2" id="KW-1185">Reference proteome</keyword>
<name>A0A5N6NHX4_9ASTR</name>